<protein>
    <submittedName>
        <fullName evidence="2">Uncharacterized protein</fullName>
    </submittedName>
</protein>
<feature type="compositionally biased region" description="Acidic residues" evidence="1">
    <location>
        <begin position="497"/>
        <end position="511"/>
    </location>
</feature>
<feature type="compositionally biased region" description="Polar residues" evidence="1">
    <location>
        <begin position="16"/>
        <end position="34"/>
    </location>
</feature>
<feature type="compositionally biased region" description="Polar residues" evidence="1">
    <location>
        <begin position="319"/>
        <end position="330"/>
    </location>
</feature>
<proteinExistence type="predicted"/>
<organism evidence="2 3">
    <name type="scientific">Pycnoporus cinnabarinus</name>
    <name type="common">Cinnabar-red polypore</name>
    <name type="synonym">Trametes cinnabarina</name>
    <dbReference type="NCBI Taxonomy" id="5643"/>
    <lineage>
        <taxon>Eukaryota</taxon>
        <taxon>Fungi</taxon>
        <taxon>Dikarya</taxon>
        <taxon>Basidiomycota</taxon>
        <taxon>Agaricomycotina</taxon>
        <taxon>Agaricomycetes</taxon>
        <taxon>Polyporales</taxon>
        <taxon>Polyporaceae</taxon>
        <taxon>Trametes</taxon>
    </lineage>
</organism>
<feature type="region of interest" description="Disordered" evidence="1">
    <location>
        <begin position="251"/>
        <end position="278"/>
    </location>
</feature>
<dbReference type="EMBL" id="CCBP010000034">
    <property type="protein sequence ID" value="CDO69206.1"/>
    <property type="molecule type" value="Genomic_DNA"/>
</dbReference>
<sequence>MKNLKQTRLSFAPITKTDTPTTLSHRSSASTSVPVSEESPTKTPKPKTVAQSSDGRSRSHALDCVEIPPPPKRTSRAKSLATSTPLRSSPRKRAAALSSAQSRKPSLKRKFSPGPDSASEDASNVVHVSRTSESTYFTKNKPKASASSLPPRKIRLSSPESDLTPLPTSSLDGTDPDELVPTSQSDEQELTFTQIPKKDPAAVTESVDQWRKETHANYPIRTESPPPIDPIRTSLNGVDDMRMDVDYGLQDESFRNSIQPVGYPHTPRSMSGGSSRQLHLDAATAIVTRASALQTTVPQNDTPTRARPSAVPMTLPSDAFSSLTPPSSDPISPLEAEEETQVVQALDVKSKTEQIIADIKTRAFAAAHSSPEQSPLGLDAFSDSDSESDGSNDNTATRGGLVAAFSRGTNKDKAGPSTESASAPRYNLRRVSPKSAKPALPLATQHRKPRKTDPLEVLLRQKAREERTGTGMAAIRSAEAAYASSVAREEAKKGLMDEVDDEEASDNEEDWQTGLAMLRAAARGSKGKNRTSATSKGKRSVMNSDDEDLESADDEAIPDSQRRDAVGKILESDLRDKKAKELAQSSEEPVGVPLWSMIADGAEDKKGMNVDPSLPRWVVDTGGNPMLELLRTAVDNNDVVQVSALLSAGLVASLQPEHVQHIIPWLFDVDHALAFSDVDPSATCLAYTQLIRMRSMLEVHPSGLRPSSVLSALIRLGAQQSLLEQHGWDVPAEQPSQFVFDGEWREEMVHRLVSLLAVLTHVSMANELLDFFLIMILVGMDPSTSDDLLIEVRKSCDSIAHVIEAAQGDAFELEASLCEKLVAFGKTLPPASQERLISLLPCTAPSTVRLSRNVARSFLMDLQLSPGLYEKLPDLSPVVNLLAPSPGSGGYFDVVGNSNQDGFYDALTCRVSLLNRVMSDIDDYTMQEIQAAKEHAAREKERLAKEKAQGAANDMEEKQVEEQEPPVERIRRLLEELHGKIFDTKAAHLDRSRAKAALQKLALRVHYQRMATLRSGTGKPRTLHRYFPGRLGKP</sequence>
<dbReference type="HOGENOM" id="CLU_009595_0_0_1"/>
<reference evidence="2" key="1">
    <citation type="submission" date="2014-01" db="EMBL/GenBank/DDBJ databases">
        <title>The genome of the white-rot fungus Pycnoporus cinnabarinus: a basidiomycete model with a versatile arsenal for lignocellulosic biomass breakdown.</title>
        <authorList>
            <person name="Levasseur A."/>
            <person name="Lomascolo A."/>
            <person name="Ruiz-Duenas F.J."/>
            <person name="Uzan E."/>
            <person name="Piumi F."/>
            <person name="Kues U."/>
            <person name="Ram A.F.J."/>
            <person name="Murat C."/>
            <person name="Haon M."/>
            <person name="Benoit I."/>
            <person name="Arfi Y."/>
            <person name="Chevret D."/>
            <person name="Drula E."/>
            <person name="Kwon M.J."/>
            <person name="Gouret P."/>
            <person name="Lesage-Meessen L."/>
            <person name="Lombard V."/>
            <person name="Mariette J."/>
            <person name="Noirot C."/>
            <person name="Park J."/>
            <person name="Patyshakuliyeva A."/>
            <person name="Wieneger R.A.B."/>
            <person name="Wosten H.A.B."/>
            <person name="Martin F."/>
            <person name="Coutinho P.M."/>
            <person name="de Vries R."/>
            <person name="Martinez A.T."/>
            <person name="Klopp C."/>
            <person name="Pontarotti P."/>
            <person name="Henrissat B."/>
            <person name="Record E."/>
        </authorList>
    </citation>
    <scope>NUCLEOTIDE SEQUENCE [LARGE SCALE GENOMIC DNA]</scope>
    <source>
        <strain evidence="2">BRFM137</strain>
    </source>
</reference>
<gene>
    <name evidence="2" type="ORF">BN946_scf185042.g108</name>
</gene>
<dbReference type="OMA" id="ALINIWH"/>
<feature type="compositionally biased region" description="Polar residues" evidence="1">
    <location>
        <begin position="129"/>
        <end position="138"/>
    </location>
</feature>
<comment type="caution">
    <text evidence="2">The sequence shown here is derived from an EMBL/GenBank/DDBJ whole genome shotgun (WGS) entry which is preliminary data.</text>
</comment>
<evidence type="ECO:0000313" key="3">
    <source>
        <dbReference type="Proteomes" id="UP000029665"/>
    </source>
</evidence>
<feature type="region of interest" description="Disordered" evidence="1">
    <location>
        <begin position="366"/>
        <end position="457"/>
    </location>
</feature>
<dbReference type="STRING" id="5643.A0A060S4T3"/>
<dbReference type="Proteomes" id="UP000029665">
    <property type="component" value="Unassembled WGS sequence"/>
</dbReference>
<dbReference type="OrthoDB" id="5599613at2759"/>
<feature type="compositionally biased region" description="Polar residues" evidence="1">
    <location>
        <begin position="268"/>
        <end position="277"/>
    </location>
</feature>
<feature type="region of interest" description="Disordered" evidence="1">
    <location>
        <begin position="291"/>
        <end position="339"/>
    </location>
</feature>
<evidence type="ECO:0000313" key="2">
    <source>
        <dbReference type="EMBL" id="CDO69206.1"/>
    </source>
</evidence>
<feature type="compositionally biased region" description="Acidic residues" evidence="1">
    <location>
        <begin position="544"/>
        <end position="557"/>
    </location>
</feature>
<feature type="compositionally biased region" description="Basic and acidic residues" evidence="1">
    <location>
        <begin position="955"/>
        <end position="966"/>
    </location>
</feature>
<name>A0A060S4T3_PYCCI</name>
<feature type="region of interest" description="Disordered" evidence="1">
    <location>
        <begin position="489"/>
        <end position="564"/>
    </location>
</feature>
<feature type="compositionally biased region" description="Polar residues" evidence="1">
    <location>
        <begin position="291"/>
        <end position="303"/>
    </location>
</feature>
<feature type="region of interest" description="Disordered" evidence="1">
    <location>
        <begin position="1015"/>
        <end position="1034"/>
    </location>
</feature>
<feature type="region of interest" description="Disordered" evidence="1">
    <location>
        <begin position="945"/>
        <end position="966"/>
    </location>
</feature>
<feature type="region of interest" description="Disordered" evidence="1">
    <location>
        <begin position="1"/>
        <end position="237"/>
    </location>
</feature>
<dbReference type="AlphaFoldDB" id="A0A060S4T3"/>
<feature type="compositionally biased region" description="Polar residues" evidence="1">
    <location>
        <begin position="181"/>
        <end position="194"/>
    </location>
</feature>
<evidence type="ECO:0000256" key="1">
    <source>
        <dbReference type="SAM" id="MobiDB-lite"/>
    </source>
</evidence>
<keyword evidence="3" id="KW-1185">Reference proteome</keyword>
<feature type="compositionally biased region" description="Polar residues" evidence="1">
    <location>
        <begin position="158"/>
        <end position="172"/>
    </location>
</feature>
<accession>A0A060S4T3</accession>